<evidence type="ECO:0000256" key="1">
    <source>
        <dbReference type="SAM" id="MobiDB-lite"/>
    </source>
</evidence>
<evidence type="ECO:0000313" key="2">
    <source>
        <dbReference type="Proteomes" id="UP000887566"/>
    </source>
</evidence>
<feature type="region of interest" description="Disordered" evidence="1">
    <location>
        <begin position="1"/>
        <end position="26"/>
    </location>
</feature>
<keyword evidence="2" id="KW-1185">Reference proteome</keyword>
<protein>
    <submittedName>
        <fullName evidence="3">Uncharacterized protein</fullName>
    </submittedName>
</protein>
<dbReference type="AlphaFoldDB" id="A0A914XBP6"/>
<evidence type="ECO:0000313" key="3">
    <source>
        <dbReference type="WBParaSite" id="PSAMB.scaffold76size85299.g1401.t1"/>
    </source>
</evidence>
<accession>A0A914XBP6</accession>
<proteinExistence type="predicted"/>
<organism evidence="2 3">
    <name type="scientific">Plectus sambesii</name>
    <dbReference type="NCBI Taxonomy" id="2011161"/>
    <lineage>
        <taxon>Eukaryota</taxon>
        <taxon>Metazoa</taxon>
        <taxon>Ecdysozoa</taxon>
        <taxon>Nematoda</taxon>
        <taxon>Chromadorea</taxon>
        <taxon>Plectida</taxon>
        <taxon>Plectina</taxon>
        <taxon>Plectoidea</taxon>
        <taxon>Plectidae</taxon>
        <taxon>Plectus</taxon>
    </lineage>
</organism>
<name>A0A914XBP6_9BILA</name>
<reference evidence="3" key="1">
    <citation type="submission" date="2022-11" db="UniProtKB">
        <authorList>
            <consortium name="WormBaseParasite"/>
        </authorList>
    </citation>
    <scope>IDENTIFICATION</scope>
</reference>
<sequence length="99" mass="10420">MLKLKAFRRTQCAQAGSGSTASDDEEGLVAACATSERNSGRDSRRSFGITAAQAILVRRSSSAHAKANSLIRSEHKKLAYDGGKEATAASGEVNTFLES</sequence>
<dbReference type="Proteomes" id="UP000887566">
    <property type="component" value="Unplaced"/>
</dbReference>
<dbReference type="WBParaSite" id="PSAMB.scaffold76size85299.g1401.t1">
    <property type="protein sequence ID" value="PSAMB.scaffold76size85299.g1401.t1"/>
    <property type="gene ID" value="PSAMB.scaffold76size85299.g1401"/>
</dbReference>
<feature type="compositionally biased region" description="Polar residues" evidence="1">
    <location>
        <begin position="11"/>
        <end position="21"/>
    </location>
</feature>